<protein>
    <submittedName>
        <fullName evidence="7">Uncharacterized protein</fullName>
    </submittedName>
</protein>
<keyword evidence="3" id="KW-0560">Oxidoreductase</keyword>
<feature type="compositionally biased region" description="Polar residues" evidence="6">
    <location>
        <begin position="12"/>
        <end position="23"/>
    </location>
</feature>
<evidence type="ECO:0000313" key="7">
    <source>
        <dbReference type="EMBL" id="CAE5969574.1"/>
    </source>
</evidence>
<keyword evidence="3" id="KW-0223">Dioxygenase</keyword>
<dbReference type="EMBL" id="LR999453">
    <property type="protein sequence ID" value="CAE5969574.1"/>
    <property type="molecule type" value="Genomic_DNA"/>
</dbReference>
<evidence type="ECO:0000256" key="5">
    <source>
        <dbReference type="PIRSR" id="PIRSR604294-1"/>
    </source>
</evidence>
<gene>
    <name evidence="7" type="ORF">AARE701A_LOCUS8007</name>
</gene>
<dbReference type="PANTHER" id="PTHR10543">
    <property type="entry name" value="BETA-CAROTENE DIOXYGENASE"/>
    <property type="match status" value="1"/>
</dbReference>
<feature type="binding site" evidence="5">
    <location>
        <position position="277"/>
    </location>
    <ligand>
        <name>Fe cation</name>
        <dbReference type="ChEBI" id="CHEBI:24875"/>
        <note>catalytic</note>
    </ligand>
</feature>
<keyword evidence="8" id="KW-1185">Reference proteome</keyword>
<comment type="similarity">
    <text evidence="1">Belongs to the carotenoid oxygenase family.</text>
</comment>
<sequence length="580" mass="64270">MQHSLRSDLLPTKTSSRSHLLPQTKNANISRRILINPFKIPTLPDLITSPVTSPVKLKPTYPNLNPLQKLAATMLDKIESSIVIPMEQNRPLPKPTDPAIQLSGNFAPVHECPVQTGLEVVGQIPSCLKGVYIRNGANPKFPPLAGHHLFDGDGMIHAVSIGSDNQVSYSCRYTKTNRLIQETELGRSVFPKPIGELHGHSGLARLALFTARSGIGLVDGTRGMGVANAGVVYFNGRLLAMSEDDLPYQVKIDGQGDLETIGRFGFDDQIDCSVIAHPKVDATTGDLHTLSYNVLKKPHLRYLKFDTCGKKTRDVEITLPEPTMIHDFAITENFVVIPDQQMVFKLSEMIRGGSPVIYVKEKMSRFGVLSKQDPTGSGINWVDVPDCFCFHLWNAWEERTEEGDPVIVVIGSCMSPPDTIFSESGEPTRIELSEIRLNMRTKESNRKVIVTGMNLEAGHINQSFVGRKNRFVYIAIADPWPKCSGIAKVNIENGTVSQFNYGPGRFGGEPYFVPEGEGEGEEDKGYVMGFVRDEERDESEFVVVDAMDMKQVAAVRLPERVPYGFHGTFVSENQLKEQVF</sequence>
<evidence type="ECO:0000256" key="6">
    <source>
        <dbReference type="SAM" id="MobiDB-lite"/>
    </source>
</evidence>
<evidence type="ECO:0000256" key="4">
    <source>
        <dbReference type="ARBA" id="ARBA00023004"/>
    </source>
</evidence>
<reference evidence="7" key="1">
    <citation type="submission" date="2021-01" db="EMBL/GenBank/DDBJ databases">
        <authorList>
            <person name="Bezrukov I."/>
        </authorList>
    </citation>
    <scope>NUCLEOTIDE SEQUENCE</scope>
</reference>
<feature type="region of interest" description="Disordered" evidence="6">
    <location>
        <begin position="1"/>
        <end position="23"/>
    </location>
</feature>
<dbReference type="GO" id="GO:0010436">
    <property type="term" value="F:carotenoid dioxygenase activity"/>
    <property type="evidence" value="ECO:0007669"/>
    <property type="project" value="TreeGrafter"/>
</dbReference>
<dbReference type="GO" id="GO:0046872">
    <property type="term" value="F:metal ion binding"/>
    <property type="evidence" value="ECO:0007669"/>
    <property type="project" value="UniProtKB-KW"/>
</dbReference>
<organism evidence="7 8">
    <name type="scientific">Arabidopsis arenosa</name>
    <name type="common">Sand rock-cress</name>
    <name type="synonym">Cardaminopsis arenosa</name>
    <dbReference type="NCBI Taxonomy" id="38785"/>
    <lineage>
        <taxon>Eukaryota</taxon>
        <taxon>Viridiplantae</taxon>
        <taxon>Streptophyta</taxon>
        <taxon>Embryophyta</taxon>
        <taxon>Tracheophyta</taxon>
        <taxon>Spermatophyta</taxon>
        <taxon>Magnoliopsida</taxon>
        <taxon>eudicotyledons</taxon>
        <taxon>Gunneridae</taxon>
        <taxon>Pentapetalae</taxon>
        <taxon>rosids</taxon>
        <taxon>malvids</taxon>
        <taxon>Brassicales</taxon>
        <taxon>Brassicaceae</taxon>
        <taxon>Camelineae</taxon>
        <taxon>Arabidopsis</taxon>
    </lineage>
</organism>
<dbReference type="PANTHER" id="PTHR10543:SF101">
    <property type="entry name" value="9-CIS-EPOXYCAROTENOID DIOXYGENASE NCED6, CHLOROPLASTIC"/>
    <property type="match status" value="1"/>
</dbReference>
<feature type="binding site" evidence="5">
    <location>
        <position position="391"/>
    </location>
    <ligand>
        <name>Fe cation</name>
        <dbReference type="ChEBI" id="CHEBI:24875"/>
        <note>catalytic</note>
    </ligand>
</feature>
<evidence type="ECO:0000256" key="2">
    <source>
        <dbReference type="ARBA" id="ARBA00022723"/>
    </source>
</evidence>
<evidence type="ECO:0000256" key="3">
    <source>
        <dbReference type="ARBA" id="ARBA00022964"/>
    </source>
</evidence>
<comment type="cofactor">
    <cofactor evidence="5">
        <name>Fe(2+)</name>
        <dbReference type="ChEBI" id="CHEBI:29033"/>
    </cofactor>
    <text evidence="5">Binds 1 Fe(2+) ion per subunit.</text>
</comment>
<evidence type="ECO:0000256" key="1">
    <source>
        <dbReference type="ARBA" id="ARBA00006787"/>
    </source>
</evidence>
<accession>A0A8S1ZZU6</accession>
<dbReference type="InterPro" id="IPR004294">
    <property type="entry name" value="Carotenoid_Oase"/>
</dbReference>
<dbReference type="Proteomes" id="UP000682877">
    <property type="component" value="Chromosome 3"/>
</dbReference>
<dbReference type="Pfam" id="PF03055">
    <property type="entry name" value="RPE65"/>
    <property type="match status" value="1"/>
</dbReference>
<keyword evidence="2 5" id="KW-0479">Metal-binding</keyword>
<feature type="binding site" evidence="5">
    <location>
        <position position="566"/>
    </location>
    <ligand>
        <name>Fe cation</name>
        <dbReference type="ChEBI" id="CHEBI:24875"/>
        <note>catalytic</note>
    </ligand>
</feature>
<evidence type="ECO:0000313" key="8">
    <source>
        <dbReference type="Proteomes" id="UP000682877"/>
    </source>
</evidence>
<proteinExistence type="inferred from homology"/>
<feature type="binding site" evidence="5">
    <location>
        <position position="326"/>
    </location>
    <ligand>
        <name>Fe cation</name>
        <dbReference type="ChEBI" id="CHEBI:24875"/>
        <note>catalytic</note>
    </ligand>
</feature>
<dbReference type="AlphaFoldDB" id="A0A8S1ZZU6"/>
<name>A0A8S1ZZU6_ARAAE</name>
<keyword evidence="4 5" id="KW-0408">Iron</keyword>
<dbReference type="GO" id="GO:0016121">
    <property type="term" value="P:carotene catabolic process"/>
    <property type="evidence" value="ECO:0007669"/>
    <property type="project" value="TreeGrafter"/>
</dbReference>
<dbReference type="GO" id="GO:0009570">
    <property type="term" value="C:chloroplast stroma"/>
    <property type="evidence" value="ECO:0007669"/>
    <property type="project" value="TreeGrafter"/>
</dbReference>